<feature type="region of interest" description="Disordered" evidence="9">
    <location>
        <begin position="569"/>
        <end position="657"/>
    </location>
</feature>
<keyword evidence="3" id="KW-0378">Hydrolase</keyword>
<evidence type="ECO:0000256" key="8">
    <source>
        <dbReference type="ARBA" id="ARBA00047984"/>
    </source>
</evidence>
<dbReference type="EC" id="3.6.4.13" evidence="1"/>
<keyword evidence="6" id="KW-0694">RNA-binding</keyword>
<feature type="compositionally biased region" description="Acidic residues" evidence="9">
    <location>
        <begin position="343"/>
        <end position="367"/>
    </location>
</feature>
<evidence type="ECO:0000313" key="12">
    <source>
        <dbReference type="EMBL" id="GMI08608.1"/>
    </source>
</evidence>
<accession>A0A9W7CMI6</accession>
<proteinExistence type="inferred from homology"/>
<dbReference type="SMART" id="SM00487">
    <property type="entry name" value="DEXDc"/>
    <property type="match status" value="1"/>
</dbReference>
<feature type="compositionally biased region" description="Polar residues" evidence="9">
    <location>
        <begin position="622"/>
        <end position="631"/>
    </location>
</feature>
<dbReference type="PROSITE" id="PS51192">
    <property type="entry name" value="HELICASE_ATP_BIND_1"/>
    <property type="match status" value="1"/>
</dbReference>
<dbReference type="SUPFAM" id="SSF52540">
    <property type="entry name" value="P-loop containing nucleoside triphosphate hydrolases"/>
    <property type="match status" value="2"/>
</dbReference>
<dbReference type="SMART" id="SM00490">
    <property type="entry name" value="HELICc"/>
    <property type="match status" value="1"/>
</dbReference>
<evidence type="ECO:0000256" key="9">
    <source>
        <dbReference type="SAM" id="MobiDB-lite"/>
    </source>
</evidence>
<evidence type="ECO:0000256" key="5">
    <source>
        <dbReference type="ARBA" id="ARBA00022840"/>
    </source>
</evidence>
<keyword evidence="5" id="KW-0067">ATP-binding</keyword>
<evidence type="ECO:0000256" key="7">
    <source>
        <dbReference type="ARBA" id="ARBA00038041"/>
    </source>
</evidence>
<evidence type="ECO:0000256" key="4">
    <source>
        <dbReference type="ARBA" id="ARBA00022806"/>
    </source>
</evidence>
<evidence type="ECO:0000259" key="10">
    <source>
        <dbReference type="PROSITE" id="PS51192"/>
    </source>
</evidence>
<comment type="similarity">
    <text evidence="7">Belongs to the DEAD box helicase family. DDX56/DBP9 subfamily.</text>
</comment>
<dbReference type="InterPro" id="IPR011545">
    <property type="entry name" value="DEAD/DEAH_box_helicase_dom"/>
</dbReference>
<dbReference type="Gene3D" id="3.40.50.300">
    <property type="entry name" value="P-loop containing nucleotide triphosphate hydrolases"/>
    <property type="match status" value="2"/>
</dbReference>
<keyword evidence="4" id="KW-0347">Helicase</keyword>
<dbReference type="GO" id="GO:0003723">
    <property type="term" value="F:RNA binding"/>
    <property type="evidence" value="ECO:0007669"/>
    <property type="project" value="UniProtKB-KW"/>
</dbReference>
<evidence type="ECO:0000256" key="1">
    <source>
        <dbReference type="ARBA" id="ARBA00012552"/>
    </source>
</evidence>
<dbReference type="InterPro" id="IPR050079">
    <property type="entry name" value="DEAD_box_RNA_helicase"/>
</dbReference>
<name>A0A9W7CMI6_9STRA</name>
<gene>
    <name evidence="12" type="ORF">TrLO_g12632</name>
</gene>
<evidence type="ECO:0000259" key="11">
    <source>
        <dbReference type="PROSITE" id="PS51194"/>
    </source>
</evidence>
<dbReference type="InterPro" id="IPR014001">
    <property type="entry name" value="Helicase_ATP-bd"/>
</dbReference>
<feature type="domain" description="Helicase C-terminal" evidence="11">
    <location>
        <begin position="258"/>
        <end position="476"/>
    </location>
</feature>
<dbReference type="GO" id="GO:0016787">
    <property type="term" value="F:hydrolase activity"/>
    <property type="evidence" value="ECO:0007669"/>
    <property type="project" value="UniProtKB-KW"/>
</dbReference>
<dbReference type="InterPro" id="IPR027417">
    <property type="entry name" value="P-loop_NTPase"/>
</dbReference>
<dbReference type="Proteomes" id="UP001165122">
    <property type="component" value="Unassembled WGS sequence"/>
</dbReference>
<evidence type="ECO:0000256" key="6">
    <source>
        <dbReference type="ARBA" id="ARBA00022884"/>
    </source>
</evidence>
<evidence type="ECO:0000313" key="13">
    <source>
        <dbReference type="Proteomes" id="UP001165122"/>
    </source>
</evidence>
<keyword evidence="2" id="KW-0547">Nucleotide-binding</keyword>
<dbReference type="CDD" id="cd18787">
    <property type="entry name" value="SF2_C_DEAD"/>
    <property type="match status" value="1"/>
</dbReference>
<dbReference type="Pfam" id="PF00271">
    <property type="entry name" value="Helicase_C"/>
    <property type="match status" value="2"/>
</dbReference>
<feature type="compositionally biased region" description="Basic residues" evidence="9">
    <location>
        <begin position="575"/>
        <end position="588"/>
    </location>
</feature>
<feature type="compositionally biased region" description="Basic and acidic residues" evidence="9">
    <location>
        <begin position="646"/>
        <end position="657"/>
    </location>
</feature>
<comment type="catalytic activity">
    <reaction evidence="8">
        <text>ATP + H2O = ADP + phosphate + H(+)</text>
        <dbReference type="Rhea" id="RHEA:13065"/>
        <dbReference type="ChEBI" id="CHEBI:15377"/>
        <dbReference type="ChEBI" id="CHEBI:15378"/>
        <dbReference type="ChEBI" id="CHEBI:30616"/>
        <dbReference type="ChEBI" id="CHEBI:43474"/>
        <dbReference type="ChEBI" id="CHEBI:456216"/>
        <dbReference type="EC" id="3.6.4.13"/>
    </reaction>
</comment>
<feature type="region of interest" description="Disordered" evidence="9">
    <location>
        <begin position="343"/>
        <end position="400"/>
    </location>
</feature>
<dbReference type="AlphaFoldDB" id="A0A9W7CMI6"/>
<organism evidence="12 13">
    <name type="scientific">Triparma laevis f. longispina</name>
    <dbReference type="NCBI Taxonomy" id="1714387"/>
    <lineage>
        <taxon>Eukaryota</taxon>
        <taxon>Sar</taxon>
        <taxon>Stramenopiles</taxon>
        <taxon>Ochrophyta</taxon>
        <taxon>Bolidophyceae</taxon>
        <taxon>Parmales</taxon>
        <taxon>Triparmaceae</taxon>
        <taxon>Triparma</taxon>
    </lineage>
</organism>
<comment type="caution">
    <text evidence="12">The sequence shown here is derived from an EMBL/GenBank/DDBJ whole genome shotgun (WGS) entry which is preliminary data.</text>
</comment>
<reference evidence="13" key="1">
    <citation type="journal article" date="2023" name="Commun. Biol.">
        <title>Genome analysis of Parmales, the sister group of diatoms, reveals the evolutionary specialization of diatoms from phago-mixotrophs to photoautotrophs.</title>
        <authorList>
            <person name="Ban H."/>
            <person name="Sato S."/>
            <person name="Yoshikawa S."/>
            <person name="Yamada K."/>
            <person name="Nakamura Y."/>
            <person name="Ichinomiya M."/>
            <person name="Sato N."/>
            <person name="Blanc-Mathieu R."/>
            <person name="Endo H."/>
            <person name="Kuwata A."/>
            <person name="Ogata H."/>
        </authorList>
    </citation>
    <scope>NUCLEOTIDE SEQUENCE [LARGE SCALE GENOMIC DNA]</scope>
    <source>
        <strain evidence="13">NIES 3700</strain>
    </source>
</reference>
<feature type="domain" description="Helicase ATP-binding" evidence="10">
    <location>
        <begin position="45"/>
        <end position="248"/>
    </location>
</feature>
<feature type="compositionally biased region" description="Basic and acidic residues" evidence="9">
    <location>
        <begin position="605"/>
        <end position="617"/>
    </location>
</feature>
<evidence type="ECO:0000256" key="3">
    <source>
        <dbReference type="ARBA" id="ARBA00022801"/>
    </source>
</evidence>
<evidence type="ECO:0000256" key="2">
    <source>
        <dbReference type="ARBA" id="ARBA00022741"/>
    </source>
</evidence>
<protein>
    <recommendedName>
        <fullName evidence="1">RNA helicase</fullName>
        <ecNumber evidence="1">3.6.4.13</ecNumber>
    </recommendedName>
</protein>
<dbReference type="GO" id="GO:0005524">
    <property type="term" value="F:ATP binding"/>
    <property type="evidence" value="ECO:0007669"/>
    <property type="project" value="UniProtKB-KW"/>
</dbReference>
<sequence length="657" mass="73087">MADPSSTPPTFLEFSQTHGLSARLTKSLQRLNYLHPLPVQQTSVPLILSEGKDVLIQSSTGSGKTLGYLIPILQKLIQEVKRLTPRRQTFACRHIFDDHQVEVEECEGVVKMLILLPTRELVEQVAATLKELLYYLTDIIASPVTLLKPQKSDPQLRPITLSSLRTPPQILLATPSGLLEYTSVLDLKNLTTLVIDEADLMLSHGYAADLNTCKKLLPKILQTILVSATLTSDVSNLKKVMLHKPAIVKVNETKRKGDLKQFYLDVNGEKDKLLVCYVFLKLGVVKGKSIFFVNSTMNAYRLKLFLEQFGIRSGCIGSEMTGRHRGEVVERFNTGGFEVLIAEDEGEESDSDSDCDSEEEDEEEEETMATTTSSSKRNSPSSSQPASSKKSTTTTSSDFGVSRGVDFRGVKFVVNVDLPSSPSAYTHRIGRTARAGASGCALTLIDSTSQTELEMLQNIRTTQDRLPLPKSTDTLTSSATEGSMQPARLEFDLTEIEGFRYRVEDVSRAVTKVAIMETIQTEIKESVLNSERLQEHFAQNPQDRQLLEADKMRSNVNKVQGHLKNVPNYLIPKGMKVHKQSKKRRRRNNGGSGEKGSNDPLTNFGEKKEGEEGEKRIFLNSDDGTGKSTSGRKAWKMARGKGKFSKRYDATKFRGKR</sequence>
<dbReference type="OrthoDB" id="1191041at2759"/>
<dbReference type="Pfam" id="PF00270">
    <property type="entry name" value="DEAD"/>
    <property type="match status" value="1"/>
</dbReference>
<feature type="compositionally biased region" description="Basic residues" evidence="9">
    <location>
        <begin position="633"/>
        <end position="645"/>
    </location>
</feature>
<dbReference type="GO" id="GO:0003724">
    <property type="term" value="F:RNA helicase activity"/>
    <property type="evidence" value="ECO:0007669"/>
    <property type="project" value="UniProtKB-EC"/>
</dbReference>
<dbReference type="PANTHER" id="PTHR47959">
    <property type="entry name" value="ATP-DEPENDENT RNA HELICASE RHLE-RELATED"/>
    <property type="match status" value="1"/>
</dbReference>
<dbReference type="GO" id="GO:0005829">
    <property type="term" value="C:cytosol"/>
    <property type="evidence" value="ECO:0007669"/>
    <property type="project" value="TreeGrafter"/>
</dbReference>
<dbReference type="PANTHER" id="PTHR47959:SF21">
    <property type="entry name" value="DEAD-BOX HELICASE 56"/>
    <property type="match status" value="1"/>
</dbReference>
<dbReference type="PROSITE" id="PS51194">
    <property type="entry name" value="HELICASE_CTER"/>
    <property type="match status" value="1"/>
</dbReference>
<dbReference type="EMBL" id="BRXW01000127">
    <property type="protein sequence ID" value="GMI08608.1"/>
    <property type="molecule type" value="Genomic_DNA"/>
</dbReference>
<dbReference type="InterPro" id="IPR001650">
    <property type="entry name" value="Helicase_C-like"/>
</dbReference>
<feature type="compositionally biased region" description="Low complexity" evidence="9">
    <location>
        <begin position="370"/>
        <end position="397"/>
    </location>
</feature>
<keyword evidence="13" id="KW-1185">Reference proteome</keyword>